<organism evidence="5 6">
    <name type="scientific">Evansella vedderi</name>
    <dbReference type="NCBI Taxonomy" id="38282"/>
    <lineage>
        <taxon>Bacteria</taxon>
        <taxon>Bacillati</taxon>
        <taxon>Bacillota</taxon>
        <taxon>Bacilli</taxon>
        <taxon>Bacillales</taxon>
        <taxon>Bacillaceae</taxon>
        <taxon>Evansella</taxon>
    </lineage>
</organism>
<comment type="caution">
    <text evidence="5">The sequence shown here is derived from an EMBL/GenBank/DDBJ whole genome shotgun (WGS) entry which is preliminary data.</text>
</comment>
<comment type="catalytic activity">
    <reaction evidence="4">
        <text>chorismate = 3-[(1-carboxyvinyl)-oxy]benzoate + H2O</text>
        <dbReference type="Rhea" id="RHEA:40051"/>
        <dbReference type="ChEBI" id="CHEBI:15377"/>
        <dbReference type="ChEBI" id="CHEBI:29748"/>
        <dbReference type="ChEBI" id="CHEBI:76981"/>
        <dbReference type="EC" id="4.2.1.151"/>
    </reaction>
</comment>
<name>A0ABU0A1V8_9BACI</name>
<evidence type="ECO:0000256" key="1">
    <source>
        <dbReference type="ARBA" id="ARBA00004863"/>
    </source>
</evidence>
<keyword evidence="6" id="KW-1185">Reference proteome</keyword>
<dbReference type="PANTHER" id="PTHR37690:SF1">
    <property type="entry name" value="CHORISMATE DEHYDRATASE"/>
    <property type="match status" value="1"/>
</dbReference>
<dbReference type="CDD" id="cd13634">
    <property type="entry name" value="PBP2_Sco4506"/>
    <property type="match status" value="1"/>
</dbReference>
<dbReference type="Proteomes" id="UP001230005">
    <property type="component" value="Unassembled WGS sequence"/>
</dbReference>
<evidence type="ECO:0000256" key="3">
    <source>
        <dbReference type="ARBA" id="ARBA00023239"/>
    </source>
</evidence>
<reference evidence="5 6" key="1">
    <citation type="submission" date="2023-07" db="EMBL/GenBank/DDBJ databases">
        <title>Genomic Encyclopedia of Type Strains, Phase IV (KMG-IV): sequencing the most valuable type-strain genomes for metagenomic binning, comparative biology and taxonomic classification.</title>
        <authorList>
            <person name="Goeker M."/>
        </authorList>
    </citation>
    <scope>NUCLEOTIDE SEQUENCE [LARGE SCALE GENOMIC DNA]</scope>
    <source>
        <strain evidence="5 6">DSM 9768</strain>
    </source>
</reference>
<dbReference type="InterPro" id="IPR030868">
    <property type="entry name" value="MqnA"/>
</dbReference>
<keyword evidence="3 4" id="KW-0456">Lyase</keyword>
<gene>
    <name evidence="4" type="primary">mqnA</name>
    <name evidence="5" type="ORF">J2S74_004937</name>
</gene>
<dbReference type="PANTHER" id="PTHR37690">
    <property type="entry name" value="CHORISMATE DEHYDRATASE"/>
    <property type="match status" value="1"/>
</dbReference>
<protein>
    <recommendedName>
        <fullName evidence="4">Chorismate dehydratase</fullName>
        <ecNumber evidence="4">4.2.1.151</ecNumber>
    </recommendedName>
    <alternativeName>
        <fullName evidence="4">Menaquinone biosynthetic enzyme MqnA</fullName>
    </alternativeName>
</protein>
<dbReference type="Pfam" id="PF02621">
    <property type="entry name" value="VitK2_biosynth"/>
    <property type="match status" value="1"/>
</dbReference>
<comment type="function">
    <text evidence="4">Catalyzes the dehydration of chorismate into 3-[(1-carboxyvinyl)oxy]benzoate, a step in the biosynthesis of menaquinone (MK, vitamin K2).</text>
</comment>
<evidence type="ECO:0000256" key="2">
    <source>
        <dbReference type="ARBA" id="ARBA00022428"/>
    </source>
</evidence>
<comment type="pathway">
    <text evidence="1 4">Quinol/quinone metabolism; menaquinone biosynthesis.</text>
</comment>
<dbReference type="HAMAP" id="MF_00995">
    <property type="entry name" value="MqnA"/>
    <property type="match status" value="1"/>
</dbReference>
<dbReference type="Gene3D" id="3.40.190.10">
    <property type="entry name" value="Periplasmic binding protein-like II"/>
    <property type="match status" value="2"/>
</dbReference>
<sequence length="285" mass="32824">MSLVIGEISYTNILPVFYYLNRNKLISKGCEFVPRVPAKLNEGMADGTVHVGGISSFSYGEHVNEYVIFPDLSVSAYKEVGSIFLFSKVPITQLDGKSIALTSSSASSVNLLKIILKRYYELEVNYETMEPNFQTMLQKHDACLLIGDDAIMTSWNKKHEIHQYDLGALWEYFTGYPMTYAVFAVRKDACAKHPDLLEELYNQFSYSKQKSINNQFHEMIRTIQLQLGGSRSFWEQYFSGLNYDLTERHVEGLYHYFSLAHELNLLTKKVQRISLWHPTKHCHSV</sequence>
<evidence type="ECO:0000313" key="5">
    <source>
        <dbReference type="EMBL" id="MDQ0257479.1"/>
    </source>
</evidence>
<keyword evidence="2 4" id="KW-0474">Menaquinone biosynthesis</keyword>
<evidence type="ECO:0000256" key="4">
    <source>
        <dbReference type="HAMAP-Rule" id="MF_00995"/>
    </source>
</evidence>
<evidence type="ECO:0000313" key="6">
    <source>
        <dbReference type="Proteomes" id="UP001230005"/>
    </source>
</evidence>
<dbReference type="GO" id="GO:0016829">
    <property type="term" value="F:lyase activity"/>
    <property type="evidence" value="ECO:0007669"/>
    <property type="project" value="UniProtKB-KW"/>
</dbReference>
<dbReference type="EMBL" id="JAUSUG010000028">
    <property type="protein sequence ID" value="MDQ0257479.1"/>
    <property type="molecule type" value="Genomic_DNA"/>
</dbReference>
<dbReference type="SUPFAM" id="SSF53850">
    <property type="entry name" value="Periplasmic binding protein-like II"/>
    <property type="match status" value="1"/>
</dbReference>
<comment type="similarity">
    <text evidence="4">Belongs to the MqnA/MqnD family. MqnA subfamily.</text>
</comment>
<dbReference type="InterPro" id="IPR003773">
    <property type="entry name" value="Menaquinone_biosynth"/>
</dbReference>
<accession>A0ABU0A1V8</accession>
<dbReference type="EC" id="4.2.1.151" evidence="4"/>
<proteinExistence type="inferred from homology"/>
<dbReference type="RefSeq" id="WP_307331250.1">
    <property type="nucleotide sequence ID" value="NZ_JAUSUG010000028.1"/>
</dbReference>